<dbReference type="EMBL" id="KB445641">
    <property type="protein sequence ID" value="EMD65799.1"/>
    <property type="molecule type" value="Genomic_DNA"/>
</dbReference>
<dbReference type="RefSeq" id="XP_007698268.1">
    <property type="nucleotide sequence ID" value="XM_007700078.1"/>
</dbReference>
<keyword evidence="2" id="KW-1185">Reference proteome</keyword>
<dbReference type="Proteomes" id="UP000016934">
    <property type="component" value="Unassembled WGS sequence"/>
</dbReference>
<evidence type="ECO:0000313" key="2">
    <source>
        <dbReference type="Proteomes" id="UP000016934"/>
    </source>
</evidence>
<dbReference type="AlphaFoldDB" id="M2RGA6"/>
<sequence length="348" mass="39443">MLDDDTLYAKIENTRHTFEGLMHQQPPTTIIQRFNDLLQEDASSWSDMSSGRRSMRSRAHDIAIAIRKELGPEVLLCVVLVARTVDNMASLYRKSDLIHKLNQWWAAASHPPSLTKAASAFSGCQELSIEAATARQHVATAEQGAADALERAFMVAAQSIPNLRDREDWLLSAAAHARLLRLLSRPKDASWAAFTRTVQWYDVSQLSRYLGAYLSNGIQESCIRKAEERNGLRLTDAVRMLPPFEENEDFGLEIWLCLPLGESIAEKVKHMTSIEEWETILGNSLYTAMLQSKFRKSEEERNILRSSAARISFPDGRDRDHDSKLAILISFEYGTEIWSNAYPKQQPF</sequence>
<proteinExistence type="predicted"/>
<reference evidence="2" key="2">
    <citation type="journal article" date="2013" name="PLoS Genet.">
        <title>Comparative genome structure, secondary metabolite, and effector coding capacity across Cochliobolus pathogens.</title>
        <authorList>
            <person name="Condon B.J."/>
            <person name="Leng Y."/>
            <person name="Wu D."/>
            <person name="Bushley K.E."/>
            <person name="Ohm R.A."/>
            <person name="Otillar R."/>
            <person name="Martin J."/>
            <person name="Schackwitz W."/>
            <person name="Grimwood J."/>
            <person name="MohdZainudin N."/>
            <person name="Xue C."/>
            <person name="Wang R."/>
            <person name="Manning V.A."/>
            <person name="Dhillon B."/>
            <person name="Tu Z.J."/>
            <person name="Steffenson B.J."/>
            <person name="Salamov A."/>
            <person name="Sun H."/>
            <person name="Lowry S."/>
            <person name="LaButti K."/>
            <person name="Han J."/>
            <person name="Copeland A."/>
            <person name="Lindquist E."/>
            <person name="Barry K."/>
            <person name="Schmutz J."/>
            <person name="Baker S.E."/>
            <person name="Ciuffetti L.M."/>
            <person name="Grigoriev I.V."/>
            <person name="Zhong S."/>
            <person name="Turgeon B.G."/>
        </authorList>
    </citation>
    <scope>NUCLEOTIDE SEQUENCE [LARGE SCALE GENOMIC DNA]</scope>
    <source>
        <strain evidence="2">ND90Pr / ATCC 201652</strain>
    </source>
</reference>
<dbReference type="OrthoDB" id="3782625at2759"/>
<evidence type="ECO:0000313" key="1">
    <source>
        <dbReference type="EMBL" id="EMD65799.1"/>
    </source>
</evidence>
<name>M2RGA6_COCSN</name>
<dbReference type="KEGG" id="bsc:COCSADRAFT_25401"/>
<dbReference type="GeneID" id="19135278"/>
<organism evidence="1 2">
    <name type="scientific">Cochliobolus sativus (strain ND90Pr / ATCC 201652)</name>
    <name type="common">Common root rot and spot blotch fungus</name>
    <name type="synonym">Bipolaris sorokiniana</name>
    <dbReference type="NCBI Taxonomy" id="665912"/>
    <lineage>
        <taxon>Eukaryota</taxon>
        <taxon>Fungi</taxon>
        <taxon>Dikarya</taxon>
        <taxon>Ascomycota</taxon>
        <taxon>Pezizomycotina</taxon>
        <taxon>Dothideomycetes</taxon>
        <taxon>Pleosporomycetidae</taxon>
        <taxon>Pleosporales</taxon>
        <taxon>Pleosporineae</taxon>
        <taxon>Pleosporaceae</taxon>
        <taxon>Bipolaris</taxon>
    </lineage>
</organism>
<reference evidence="1 2" key="1">
    <citation type="journal article" date="2012" name="PLoS Pathog.">
        <title>Diverse lifestyles and strategies of plant pathogenesis encoded in the genomes of eighteen Dothideomycetes fungi.</title>
        <authorList>
            <person name="Ohm R.A."/>
            <person name="Feau N."/>
            <person name="Henrissat B."/>
            <person name="Schoch C.L."/>
            <person name="Horwitz B.A."/>
            <person name="Barry K.W."/>
            <person name="Condon B.J."/>
            <person name="Copeland A.C."/>
            <person name="Dhillon B."/>
            <person name="Glaser F."/>
            <person name="Hesse C.N."/>
            <person name="Kosti I."/>
            <person name="LaButti K."/>
            <person name="Lindquist E.A."/>
            <person name="Lucas S."/>
            <person name="Salamov A.A."/>
            <person name="Bradshaw R.E."/>
            <person name="Ciuffetti L."/>
            <person name="Hamelin R.C."/>
            <person name="Kema G.H.J."/>
            <person name="Lawrence C."/>
            <person name="Scott J.A."/>
            <person name="Spatafora J.W."/>
            <person name="Turgeon B.G."/>
            <person name="de Wit P.J.G.M."/>
            <person name="Zhong S."/>
            <person name="Goodwin S.B."/>
            <person name="Grigoriev I.V."/>
        </authorList>
    </citation>
    <scope>NUCLEOTIDE SEQUENCE [LARGE SCALE GENOMIC DNA]</scope>
    <source>
        <strain evidence="2">ND90Pr / ATCC 201652</strain>
    </source>
</reference>
<protein>
    <submittedName>
        <fullName evidence="1">Uncharacterized protein</fullName>
    </submittedName>
</protein>
<dbReference type="HOGENOM" id="CLU_834555_0_0_1"/>
<dbReference type="eggNOG" id="ENOG502T0ID">
    <property type="taxonomic scope" value="Eukaryota"/>
</dbReference>
<accession>M2RGA6</accession>
<gene>
    <name evidence="1" type="ORF">COCSADRAFT_25401</name>
</gene>
<dbReference type="STRING" id="665912.M2RGA6"/>
<dbReference type="OMA" id="AVANTCF"/>